<evidence type="ECO:0000256" key="1">
    <source>
        <dbReference type="SAM" id="Phobius"/>
    </source>
</evidence>
<dbReference type="PANTHER" id="PTHR34473">
    <property type="entry name" value="UPF0699 TRANSMEMBRANE PROTEIN YDBS"/>
    <property type="match status" value="1"/>
</dbReference>
<keyword evidence="1" id="KW-0812">Transmembrane</keyword>
<keyword evidence="1" id="KW-0472">Membrane</keyword>
<evidence type="ECO:0000313" key="4">
    <source>
        <dbReference type="Proteomes" id="UP000005413"/>
    </source>
</evidence>
<dbReference type="PANTHER" id="PTHR34473:SF2">
    <property type="entry name" value="UPF0699 TRANSMEMBRANE PROTEIN YDBT"/>
    <property type="match status" value="1"/>
</dbReference>
<keyword evidence="4" id="KW-1185">Reference proteome</keyword>
<name>G5JLV4_9STAP</name>
<dbReference type="SUPFAM" id="SSF103473">
    <property type="entry name" value="MFS general substrate transporter"/>
    <property type="match status" value="1"/>
</dbReference>
<dbReference type="EMBL" id="AEUN01000539">
    <property type="protein sequence ID" value="EHJ06830.1"/>
    <property type="molecule type" value="Genomic_DNA"/>
</dbReference>
<feature type="domain" description="YdbS-like PH" evidence="2">
    <location>
        <begin position="74"/>
        <end position="146"/>
    </location>
</feature>
<dbReference type="Pfam" id="PF03703">
    <property type="entry name" value="bPH_2"/>
    <property type="match status" value="1"/>
</dbReference>
<accession>G5JLV4</accession>
<dbReference type="InterPro" id="IPR036259">
    <property type="entry name" value="MFS_trans_sf"/>
</dbReference>
<gene>
    <name evidence="3" type="ORF">SS7213T_12367</name>
</gene>
<dbReference type="RefSeq" id="WP_002465152.1">
    <property type="nucleotide sequence ID" value="NZ_AEUN01000539.1"/>
</dbReference>
<comment type="caution">
    <text evidence="3">The sequence shown here is derived from an EMBL/GenBank/DDBJ whole genome shotgun (WGS) entry which is preliminary data.</text>
</comment>
<dbReference type="OrthoDB" id="1750577at2"/>
<dbReference type="PATRIC" id="fig|911238.3.peg.2183"/>
<reference evidence="3 4" key="1">
    <citation type="journal article" date="2012" name="BMC Genomics">
        <title>Comparative genomic analysis of the genus Staphylococcus including Staphylococcus aureus and its newly described sister species Staphylococcus simiae.</title>
        <authorList>
            <person name="Suzuki H."/>
            <person name="Lefebure T."/>
            <person name="Pavinski Bitar P."/>
            <person name="Stanhope M.J."/>
        </authorList>
    </citation>
    <scope>NUCLEOTIDE SEQUENCE [LARGE SCALE GENOMIC DNA]</scope>
    <source>
        <strain evidence="3 4">CCM 7213</strain>
    </source>
</reference>
<dbReference type="AlphaFoldDB" id="G5JLV4"/>
<proteinExistence type="predicted"/>
<feature type="transmembrane region" description="Helical" evidence="1">
    <location>
        <begin position="49"/>
        <end position="69"/>
    </location>
</feature>
<evidence type="ECO:0000259" key="2">
    <source>
        <dbReference type="Pfam" id="PF03703"/>
    </source>
</evidence>
<feature type="transmembrane region" description="Helical" evidence="1">
    <location>
        <begin position="20"/>
        <end position="43"/>
    </location>
</feature>
<dbReference type="Proteomes" id="UP000005413">
    <property type="component" value="Unassembled WGS sequence"/>
</dbReference>
<sequence>MKEINFMAPNAKKVMRLGALLIWVTLITIVLIAFNLLNGYLWHIMSNRIVIILSIILWLLIMIVMLLIMPNYRYHYFRYIIDEDEIRIRRGIFFVKENIIPYFRIQNIDIKEGLLMRRYQLATLTLSTAGGNSHIELIKNKQAQILKQVINEKRTIS</sequence>
<protein>
    <recommendedName>
        <fullName evidence="2">YdbS-like PH domain-containing protein</fullName>
    </recommendedName>
</protein>
<dbReference type="InterPro" id="IPR005182">
    <property type="entry name" value="YdbS-like_PH"/>
</dbReference>
<evidence type="ECO:0000313" key="3">
    <source>
        <dbReference type="EMBL" id="EHJ06830.1"/>
    </source>
</evidence>
<keyword evidence="1" id="KW-1133">Transmembrane helix</keyword>
<organism evidence="3 4">
    <name type="scientific">Staphylococcus simiae CCM 7213 = CCUG 51256</name>
    <dbReference type="NCBI Taxonomy" id="911238"/>
    <lineage>
        <taxon>Bacteria</taxon>
        <taxon>Bacillati</taxon>
        <taxon>Bacillota</taxon>
        <taxon>Bacilli</taxon>
        <taxon>Bacillales</taxon>
        <taxon>Staphylococcaceae</taxon>
        <taxon>Staphylococcus</taxon>
    </lineage>
</organism>